<dbReference type="Pfam" id="PF07751">
    <property type="entry name" value="Abi_2"/>
    <property type="match status" value="1"/>
</dbReference>
<gene>
    <name evidence="1" type="ORF">B9T39_04100</name>
</gene>
<dbReference type="RefSeq" id="WP_086106554.1">
    <property type="nucleotide sequence ID" value="NZ_NEKC01000007.1"/>
</dbReference>
<name>A0A1Y2SYT9_9BIFI</name>
<dbReference type="InterPro" id="IPR011664">
    <property type="entry name" value="Abi_system_AbiD/AbiF-like"/>
</dbReference>
<sequence length="314" mass="36242">MLRKSYMSADQQIGLLTIRGMTFPSEKTARAALDREGYYNIISGYKDPFVEADTQYDVFRAGTTFDHVYELFLIDRDLRALLFQATEQAEAFLRTTCIRCFSRAHPQEKNAYLELDHYANPRDAHSLLGRFLSILRHNEPGIASTRDTQPCISVPIQKYDGEVPLWNLARALTLGQLTTFYRVLSVQQRSDIAQEMTRIAKSSASCELTPEQLDSLYHHILTYRNLCAHHRRLYCAYPQYAQISLFDMIQQLQLVIRKSDYLEFLMKVWTLLRRIYTKLPPDAAAYVLEALGLGPDVKGGMTSYERWVDMARKA</sequence>
<accession>A0A1Y2SYT9</accession>
<evidence type="ECO:0000313" key="1">
    <source>
        <dbReference type="EMBL" id="OTA29308.1"/>
    </source>
</evidence>
<dbReference type="Proteomes" id="UP000243540">
    <property type="component" value="Unassembled WGS sequence"/>
</dbReference>
<dbReference type="AlphaFoldDB" id="A0A1Y2SYT9"/>
<dbReference type="EMBL" id="NEKC01000007">
    <property type="protein sequence ID" value="OTA29308.1"/>
    <property type="molecule type" value="Genomic_DNA"/>
</dbReference>
<evidence type="ECO:0000313" key="2">
    <source>
        <dbReference type="Proteomes" id="UP000243540"/>
    </source>
</evidence>
<evidence type="ECO:0008006" key="3">
    <source>
        <dbReference type="Google" id="ProtNLM"/>
    </source>
</evidence>
<comment type="caution">
    <text evidence="1">The sequence shown here is derived from an EMBL/GenBank/DDBJ whole genome shotgun (WGS) entry which is preliminary data.</text>
</comment>
<proteinExistence type="predicted"/>
<protein>
    <recommendedName>
        <fullName evidence="3">Abi family protein</fullName>
    </recommendedName>
</protein>
<organism evidence="1 2">
    <name type="scientific">Alloscardovia macacae</name>
    <dbReference type="NCBI Taxonomy" id="1160091"/>
    <lineage>
        <taxon>Bacteria</taxon>
        <taxon>Bacillati</taxon>
        <taxon>Actinomycetota</taxon>
        <taxon>Actinomycetes</taxon>
        <taxon>Bifidobacteriales</taxon>
        <taxon>Bifidobacteriaceae</taxon>
        <taxon>Alloscardovia</taxon>
    </lineage>
</organism>
<reference evidence="1 2" key="1">
    <citation type="submission" date="2017-04" db="EMBL/GenBank/DDBJ databases">
        <title>Draft genome sequences of Alloscardovia macacae UMA81211 and UMA81212 isolated from the feces of a rhesus macaque (Macaca mulatta).</title>
        <authorList>
            <person name="Albert K."/>
            <person name="Sela D.A."/>
        </authorList>
    </citation>
    <scope>NUCLEOTIDE SEQUENCE [LARGE SCALE GENOMIC DNA]</scope>
    <source>
        <strain evidence="1 2">UMA81212</strain>
    </source>
</reference>